<proteinExistence type="predicted"/>
<dbReference type="KEGG" id="abac:LuPra_04612"/>
<accession>A0A143PRZ5</accession>
<reference evidence="1 2" key="1">
    <citation type="journal article" date="2016" name="Genome Announc.">
        <title>First Complete Genome Sequence of a Subdivision 6 Acidobacterium Strain.</title>
        <authorList>
            <person name="Huang S."/>
            <person name="Vieira S."/>
            <person name="Bunk B."/>
            <person name="Riedel T."/>
            <person name="Sproer C."/>
            <person name="Overmann J."/>
        </authorList>
    </citation>
    <scope>NUCLEOTIDE SEQUENCE [LARGE SCALE GENOMIC DNA]</scope>
    <source>
        <strain evidence="2">DSM 100886 HEG_-6_39</strain>
    </source>
</reference>
<name>A0A143PRZ5_LUTPR</name>
<dbReference type="EMBL" id="CP015136">
    <property type="protein sequence ID" value="AMY11362.1"/>
    <property type="molecule type" value="Genomic_DNA"/>
</dbReference>
<reference evidence="2" key="2">
    <citation type="submission" date="2016-04" db="EMBL/GenBank/DDBJ databases">
        <title>First Complete Genome Sequence of a Subdivision 6 Acidobacterium.</title>
        <authorList>
            <person name="Huang S."/>
            <person name="Vieira S."/>
            <person name="Bunk B."/>
            <person name="Riedel T."/>
            <person name="Sproeer C."/>
            <person name="Overmann J."/>
        </authorList>
    </citation>
    <scope>NUCLEOTIDE SEQUENCE [LARGE SCALE GENOMIC DNA]</scope>
    <source>
        <strain evidence="2">DSM 100886 HEG_-6_39</strain>
    </source>
</reference>
<keyword evidence="2" id="KW-1185">Reference proteome</keyword>
<evidence type="ECO:0000313" key="2">
    <source>
        <dbReference type="Proteomes" id="UP000076079"/>
    </source>
</evidence>
<gene>
    <name evidence="1" type="ORF">LuPra_04612</name>
</gene>
<dbReference type="RefSeq" id="WP_110172919.1">
    <property type="nucleotide sequence ID" value="NZ_CP015136.1"/>
</dbReference>
<sequence>MSDLEQITRASQLWKLMTEGQRRQAAEAFWAEGEAGAEHAEVIGLLSRRLNFRVKSVLALPSEKRAKYTAGLAAVSDGVAGRLLVTFHLTHQRAMMSTFLDALGISHENGLIADDAAPALDEAKLPEAVAALRAQYPVEDVDLYLHTLRLQDHKTWGGVGAFL</sequence>
<evidence type="ECO:0000313" key="1">
    <source>
        <dbReference type="EMBL" id="AMY11362.1"/>
    </source>
</evidence>
<dbReference type="OrthoDB" id="5504005at2"/>
<dbReference type="AlphaFoldDB" id="A0A143PRZ5"/>
<protein>
    <submittedName>
        <fullName evidence="1">Uncharacterized protein</fullName>
    </submittedName>
</protein>
<dbReference type="STRING" id="1855912.LuPra_04612"/>
<dbReference type="Proteomes" id="UP000076079">
    <property type="component" value="Chromosome"/>
</dbReference>
<organism evidence="1 2">
    <name type="scientific">Luteitalea pratensis</name>
    <dbReference type="NCBI Taxonomy" id="1855912"/>
    <lineage>
        <taxon>Bacteria</taxon>
        <taxon>Pseudomonadati</taxon>
        <taxon>Acidobacteriota</taxon>
        <taxon>Vicinamibacteria</taxon>
        <taxon>Vicinamibacterales</taxon>
        <taxon>Vicinamibacteraceae</taxon>
        <taxon>Luteitalea</taxon>
    </lineage>
</organism>